<dbReference type="Gene3D" id="1.10.10.10">
    <property type="entry name" value="Winged helix-like DNA-binding domain superfamily/Winged helix DNA-binding domain"/>
    <property type="match status" value="1"/>
</dbReference>
<evidence type="ECO:0000313" key="7">
    <source>
        <dbReference type="Proteomes" id="UP000250163"/>
    </source>
</evidence>
<dbReference type="EMBL" id="LS483250">
    <property type="protein sequence ID" value="SQD76911.1"/>
    <property type="molecule type" value="Genomic_DNA"/>
</dbReference>
<dbReference type="GO" id="GO:0003700">
    <property type="term" value="F:DNA-binding transcription factor activity"/>
    <property type="evidence" value="ECO:0007669"/>
    <property type="project" value="TreeGrafter"/>
</dbReference>
<feature type="domain" description="Cyclic nucleotide-binding" evidence="4">
    <location>
        <begin position="16"/>
        <end position="120"/>
    </location>
</feature>
<dbReference type="OrthoDB" id="9777588at2"/>
<name>A0A330LLP4_9GAMM</name>
<dbReference type="InterPro" id="IPR012318">
    <property type="entry name" value="HTH_CRP"/>
</dbReference>
<gene>
    <name evidence="6" type="ORF">MORIYA_0433</name>
</gene>
<dbReference type="SUPFAM" id="SSF46785">
    <property type="entry name" value="Winged helix' DNA-binding domain"/>
    <property type="match status" value="1"/>
</dbReference>
<dbReference type="InterPro" id="IPR036388">
    <property type="entry name" value="WH-like_DNA-bd_sf"/>
</dbReference>
<dbReference type="InterPro" id="IPR018490">
    <property type="entry name" value="cNMP-bd_dom_sf"/>
</dbReference>
<organism evidence="6 7">
    <name type="scientific">Moritella yayanosii</name>
    <dbReference type="NCBI Taxonomy" id="69539"/>
    <lineage>
        <taxon>Bacteria</taxon>
        <taxon>Pseudomonadati</taxon>
        <taxon>Pseudomonadota</taxon>
        <taxon>Gammaproteobacteria</taxon>
        <taxon>Alteromonadales</taxon>
        <taxon>Moritellaceae</taxon>
        <taxon>Moritella</taxon>
    </lineage>
</organism>
<evidence type="ECO:0000256" key="2">
    <source>
        <dbReference type="ARBA" id="ARBA00023125"/>
    </source>
</evidence>
<dbReference type="Pfam" id="PF13545">
    <property type="entry name" value="HTH_Crp_2"/>
    <property type="match status" value="1"/>
</dbReference>
<dbReference type="Pfam" id="PF00027">
    <property type="entry name" value="cNMP_binding"/>
    <property type="match status" value="1"/>
</dbReference>
<dbReference type="PROSITE" id="PS50042">
    <property type="entry name" value="CNMP_BINDING_3"/>
    <property type="match status" value="1"/>
</dbReference>
<feature type="domain" description="HTH crp-type" evidence="5">
    <location>
        <begin position="151"/>
        <end position="221"/>
    </location>
</feature>
<keyword evidence="7" id="KW-1185">Reference proteome</keyword>
<dbReference type="PANTHER" id="PTHR24567:SF68">
    <property type="entry name" value="DNA-BINDING TRANSCRIPTIONAL DUAL REGULATOR CRP"/>
    <property type="match status" value="1"/>
</dbReference>
<evidence type="ECO:0000259" key="5">
    <source>
        <dbReference type="PROSITE" id="PS51063"/>
    </source>
</evidence>
<evidence type="ECO:0000256" key="3">
    <source>
        <dbReference type="ARBA" id="ARBA00023163"/>
    </source>
</evidence>
<dbReference type="KEGG" id="mya:MORIYA_0433"/>
<protein>
    <submittedName>
        <fullName evidence="6">Crp/Fnr family transcriptional regulator</fullName>
    </submittedName>
</protein>
<dbReference type="InterPro" id="IPR050397">
    <property type="entry name" value="Env_Response_Regulators"/>
</dbReference>
<evidence type="ECO:0000259" key="4">
    <source>
        <dbReference type="PROSITE" id="PS50042"/>
    </source>
</evidence>
<dbReference type="Proteomes" id="UP000250163">
    <property type="component" value="Chromosome MORIYA"/>
</dbReference>
<dbReference type="InterPro" id="IPR014710">
    <property type="entry name" value="RmlC-like_jellyroll"/>
</dbReference>
<evidence type="ECO:0000256" key="1">
    <source>
        <dbReference type="ARBA" id="ARBA00023015"/>
    </source>
</evidence>
<sequence length="246" mass="27671">MITDSHIIDIVSTHHLFSALTDAEFKQLFATAKRFKVEPLENVFHQGDEANRFYLVLRGHLKLYRTSPSGQEKVVEVMRQGNTFAEALMFNNKPFYPVAAQAVSESDLIAIDNETYLKILKINPEAGIAIMANMSIRLHHDLNEIEMLSVENAKNRLLLFLLKNLQDNNGNEGIIELDIPKRTLASLLSIQPETFSRLLKKMTKEGLIEERKGLIRIVDIDALYAASGIPLQSVTGNIPTKFVPGE</sequence>
<dbReference type="SMART" id="SM00100">
    <property type="entry name" value="cNMP"/>
    <property type="match status" value="1"/>
</dbReference>
<dbReference type="InterPro" id="IPR036390">
    <property type="entry name" value="WH_DNA-bd_sf"/>
</dbReference>
<dbReference type="PANTHER" id="PTHR24567">
    <property type="entry name" value="CRP FAMILY TRANSCRIPTIONAL REGULATORY PROTEIN"/>
    <property type="match status" value="1"/>
</dbReference>
<reference evidence="7" key="1">
    <citation type="submission" date="2018-05" db="EMBL/GenBank/DDBJ databases">
        <authorList>
            <person name="Cea G.-C."/>
            <person name="William W."/>
        </authorList>
    </citation>
    <scope>NUCLEOTIDE SEQUENCE [LARGE SCALE GENOMIC DNA]</scope>
    <source>
        <strain evidence="7">DB21MT 5</strain>
    </source>
</reference>
<keyword evidence="3" id="KW-0804">Transcription</keyword>
<proteinExistence type="predicted"/>
<dbReference type="InterPro" id="IPR000595">
    <property type="entry name" value="cNMP-bd_dom"/>
</dbReference>
<accession>A0A330LLP4</accession>
<dbReference type="SMART" id="SM00419">
    <property type="entry name" value="HTH_CRP"/>
    <property type="match status" value="1"/>
</dbReference>
<keyword evidence="2" id="KW-0238">DNA-binding</keyword>
<dbReference type="SUPFAM" id="SSF51206">
    <property type="entry name" value="cAMP-binding domain-like"/>
    <property type="match status" value="1"/>
</dbReference>
<dbReference type="GO" id="GO:0005829">
    <property type="term" value="C:cytosol"/>
    <property type="evidence" value="ECO:0007669"/>
    <property type="project" value="TreeGrafter"/>
</dbReference>
<dbReference type="Gene3D" id="2.60.120.10">
    <property type="entry name" value="Jelly Rolls"/>
    <property type="match status" value="1"/>
</dbReference>
<evidence type="ECO:0000313" key="6">
    <source>
        <dbReference type="EMBL" id="SQD76911.1"/>
    </source>
</evidence>
<dbReference type="AlphaFoldDB" id="A0A330LLP4"/>
<dbReference type="CDD" id="cd00038">
    <property type="entry name" value="CAP_ED"/>
    <property type="match status" value="1"/>
</dbReference>
<dbReference type="RefSeq" id="WP_112712298.1">
    <property type="nucleotide sequence ID" value="NZ_LS483250.1"/>
</dbReference>
<dbReference type="GO" id="GO:0003677">
    <property type="term" value="F:DNA binding"/>
    <property type="evidence" value="ECO:0007669"/>
    <property type="project" value="UniProtKB-KW"/>
</dbReference>
<keyword evidence="1" id="KW-0805">Transcription regulation</keyword>
<dbReference type="PROSITE" id="PS51063">
    <property type="entry name" value="HTH_CRP_2"/>
    <property type="match status" value="1"/>
</dbReference>